<keyword evidence="2" id="KW-0808">Transferase</keyword>
<dbReference type="AlphaFoldDB" id="A0A485AB16"/>
<dbReference type="Proteomes" id="UP000401081">
    <property type="component" value="Unassembled WGS sequence"/>
</dbReference>
<gene>
    <name evidence="2" type="primary">ynjE_3</name>
    <name evidence="2" type="ORF">NCTC12993_00559</name>
</gene>
<proteinExistence type="predicted"/>
<sequence length="74" mass="7874">MMLHFSPSDDLMKRVSQLTALALALGLASSAFAAETAKTLTFTHLLQQKGAAIDTRLSAFYNGWPQQANGPPGP</sequence>
<dbReference type="InterPro" id="IPR036873">
    <property type="entry name" value="Rhodanese-like_dom_sf"/>
</dbReference>
<dbReference type="GO" id="GO:0004792">
    <property type="term" value="F:thiosulfate-cyanide sulfurtransferase activity"/>
    <property type="evidence" value="ECO:0007669"/>
    <property type="project" value="UniProtKB-EC"/>
</dbReference>
<keyword evidence="1" id="KW-0732">Signal</keyword>
<dbReference type="EMBL" id="CAADJD010000007">
    <property type="protein sequence ID" value="VFS56913.1"/>
    <property type="molecule type" value="Genomic_DNA"/>
</dbReference>
<keyword evidence="3" id="KW-1185">Reference proteome</keyword>
<name>A0A485AB16_KLUCR</name>
<organism evidence="2 3">
    <name type="scientific">Kluyvera cryocrescens</name>
    <name type="common">Kluyvera citrophila</name>
    <dbReference type="NCBI Taxonomy" id="580"/>
    <lineage>
        <taxon>Bacteria</taxon>
        <taxon>Pseudomonadati</taxon>
        <taxon>Pseudomonadota</taxon>
        <taxon>Gammaproteobacteria</taxon>
        <taxon>Enterobacterales</taxon>
        <taxon>Enterobacteriaceae</taxon>
        <taxon>Kluyvera</taxon>
    </lineage>
</organism>
<evidence type="ECO:0000313" key="2">
    <source>
        <dbReference type="EMBL" id="VFS56913.1"/>
    </source>
</evidence>
<evidence type="ECO:0000256" key="1">
    <source>
        <dbReference type="SAM" id="SignalP"/>
    </source>
</evidence>
<protein>
    <submittedName>
        <fullName evidence="2">Thiosulfate sulfurtransferase YnjE</fullName>
        <ecNumber evidence="2">2.8.1.1</ecNumber>
    </submittedName>
</protein>
<dbReference type="Gene3D" id="3.40.250.10">
    <property type="entry name" value="Rhodanese-like domain"/>
    <property type="match status" value="1"/>
</dbReference>
<feature type="signal peptide" evidence="1">
    <location>
        <begin position="1"/>
        <end position="33"/>
    </location>
</feature>
<accession>A0A485AB16</accession>
<reference evidence="2 3" key="1">
    <citation type="submission" date="2019-03" db="EMBL/GenBank/DDBJ databases">
        <authorList>
            <consortium name="Pathogen Informatics"/>
        </authorList>
    </citation>
    <scope>NUCLEOTIDE SEQUENCE [LARGE SCALE GENOMIC DNA]</scope>
    <source>
        <strain evidence="2 3">NCTC12993</strain>
    </source>
</reference>
<dbReference type="EC" id="2.8.1.1" evidence="2"/>
<evidence type="ECO:0000313" key="3">
    <source>
        <dbReference type="Proteomes" id="UP000401081"/>
    </source>
</evidence>
<feature type="chain" id="PRO_5019869709" evidence="1">
    <location>
        <begin position="34"/>
        <end position="74"/>
    </location>
</feature>